<name>A0A314YTT2_PRUYE</name>
<reference evidence="2 3" key="1">
    <citation type="submission" date="2018-02" db="EMBL/GenBank/DDBJ databases">
        <title>Draft genome of wild Prunus yedoensis var. nudiflora.</title>
        <authorList>
            <person name="Baek S."/>
            <person name="Kim J.-H."/>
            <person name="Choi K."/>
            <person name="Kim G.-B."/>
            <person name="Cho A."/>
            <person name="Jang H."/>
            <person name="Shin C.-H."/>
            <person name="Yu H.-J."/>
            <person name="Mun J.-H."/>
        </authorList>
    </citation>
    <scope>NUCLEOTIDE SEQUENCE [LARGE SCALE GENOMIC DNA]</scope>
    <source>
        <strain evidence="3">cv. Jeju island</strain>
        <tissue evidence="2">Leaf</tissue>
    </source>
</reference>
<evidence type="ECO:0000313" key="2">
    <source>
        <dbReference type="EMBL" id="PQQ08218.1"/>
    </source>
</evidence>
<dbReference type="Proteomes" id="UP000250321">
    <property type="component" value="Unassembled WGS sequence"/>
</dbReference>
<feature type="compositionally biased region" description="Basic and acidic residues" evidence="1">
    <location>
        <begin position="67"/>
        <end position="88"/>
    </location>
</feature>
<accession>A0A314YTT2</accession>
<protein>
    <submittedName>
        <fullName evidence="2">Uncharacterized protein</fullName>
    </submittedName>
</protein>
<keyword evidence="3" id="KW-1185">Reference proteome</keyword>
<feature type="compositionally biased region" description="Polar residues" evidence="1">
    <location>
        <begin position="45"/>
        <end position="54"/>
    </location>
</feature>
<organism evidence="2 3">
    <name type="scientific">Prunus yedoensis var. nudiflora</name>
    <dbReference type="NCBI Taxonomy" id="2094558"/>
    <lineage>
        <taxon>Eukaryota</taxon>
        <taxon>Viridiplantae</taxon>
        <taxon>Streptophyta</taxon>
        <taxon>Embryophyta</taxon>
        <taxon>Tracheophyta</taxon>
        <taxon>Spermatophyta</taxon>
        <taxon>Magnoliopsida</taxon>
        <taxon>eudicotyledons</taxon>
        <taxon>Gunneridae</taxon>
        <taxon>Pentapetalae</taxon>
        <taxon>rosids</taxon>
        <taxon>fabids</taxon>
        <taxon>Rosales</taxon>
        <taxon>Rosaceae</taxon>
        <taxon>Amygdaloideae</taxon>
        <taxon>Amygdaleae</taxon>
        <taxon>Prunus</taxon>
    </lineage>
</organism>
<comment type="caution">
    <text evidence="2">The sequence shown here is derived from an EMBL/GenBank/DDBJ whole genome shotgun (WGS) entry which is preliminary data.</text>
</comment>
<sequence length="126" mass="13759">MKFGALPAARETGKPGRRESQKTGVNPSLLALAPCKPSLRRRRNGNSTDSSINPRENKENAYLVNPPREDLGRTEKSEEIRGLEKGGAHGEGPSGDDERVSSNGGGWRSRLRLDLSPSNRRWAVLA</sequence>
<feature type="compositionally biased region" description="Basic and acidic residues" evidence="1">
    <location>
        <begin position="11"/>
        <end position="21"/>
    </location>
</feature>
<proteinExistence type="predicted"/>
<dbReference type="AlphaFoldDB" id="A0A314YTT2"/>
<gene>
    <name evidence="2" type="ORF">Pyn_40688</name>
</gene>
<feature type="region of interest" description="Disordered" evidence="1">
    <location>
        <begin position="1"/>
        <end position="112"/>
    </location>
</feature>
<dbReference type="EMBL" id="PJQY01000753">
    <property type="protein sequence ID" value="PQQ08218.1"/>
    <property type="molecule type" value="Genomic_DNA"/>
</dbReference>
<evidence type="ECO:0000256" key="1">
    <source>
        <dbReference type="SAM" id="MobiDB-lite"/>
    </source>
</evidence>
<evidence type="ECO:0000313" key="3">
    <source>
        <dbReference type="Proteomes" id="UP000250321"/>
    </source>
</evidence>